<comment type="caution">
    <text evidence="1">The sequence shown here is derived from an EMBL/GenBank/DDBJ whole genome shotgun (WGS) entry which is preliminary data.</text>
</comment>
<proteinExistence type="predicted"/>
<keyword evidence="2" id="KW-1185">Reference proteome</keyword>
<dbReference type="AlphaFoldDB" id="A0A5B7IZZ7"/>
<sequence length="127" mass="14240">MMPGPELASVLVSHPSPPPNLLIRKEQFEGKREYETLPVNLTIGPPSGYKLATLFNSFQTNRYTHYAACHLCHAPQANTIEHYCLACPTVRHLLPQGLPLDAVCRHLLPHDVLDELLVRFPRFGGFS</sequence>
<organism evidence="1 2">
    <name type="scientific">Portunus trituberculatus</name>
    <name type="common">Swimming crab</name>
    <name type="synonym">Neptunus trituberculatus</name>
    <dbReference type="NCBI Taxonomy" id="210409"/>
    <lineage>
        <taxon>Eukaryota</taxon>
        <taxon>Metazoa</taxon>
        <taxon>Ecdysozoa</taxon>
        <taxon>Arthropoda</taxon>
        <taxon>Crustacea</taxon>
        <taxon>Multicrustacea</taxon>
        <taxon>Malacostraca</taxon>
        <taxon>Eumalacostraca</taxon>
        <taxon>Eucarida</taxon>
        <taxon>Decapoda</taxon>
        <taxon>Pleocyemata</taxon>
        <taxon>Brachyura</taxon>
        <taxon>Eubrachyura</taxon>
        <taxon>Portunoidea</taxon>
        <taxon>Portunidae</taxon>
        <taxon>Portuninae</taxon>
        <taxon>Portunus</taxon>
    </lineage>
</organism>
<reference evidence="1 2" key="1">
    <citation type="submission" date="2019-05" db="EMBL/GenBank/DDBJ databases">
        <title>Another draft genome of Portunus trituberculatus and its Hox gene families provides insights of decapod evolution.</title>
        <authorList>
            <person name="Jeong J.-H."/>
            <person name="Song I."/>
            <person name="Kim S."/>
            <person name="Choi T."/>
            <person name="Kim D."/>
            <person name="Ryu S."/>
            <person name="Kim W."/>
        </authorList>
    </citation>
    <scope>NUCLEOTIDE SEQUENCE [LARGE SCALE GENOMIC DNA]</scope>
    <source>
        <tissue evidence="1">Muscle</tissue>
    </source>
</reference>
<dbReference type="Proteomes" id="UP000324222">
    <property type="component" value="Unassembled WGS sequence"/>
</dbReference>
<dbReference type="OrthoDB" id="10417247at2759"/>
<accession>A0A5B7IZZ7</accession>
<dbReference type="EMBL" id="VSRR010076703">
    <property type="protein sequence ID" value="MPC88115.1"/>
    <property type="molecule type" value="Genomic_DNA"/>
</dbReference>
<gene>
    <name evidence="1" type="ORF">E2C01_083008</name>
</gene>
<evidence type="ECO:0000313" key="2">
    <source>
        <dbReference type="Proteomes" id="UP000324222"/>
    </source>
</evidence>
<name>A0A5B7IZZ7_PORTR</name>
<evidence type="ECO:0000313" key="1">
    <source>
        <dbReference type="EMBL" id="MPC88115.1"/>
    </source>
</evidence>
<protein>
    <submittedName>
        <fullName evidence="1">Uncharacterized protein</fullName>
    </submittedName>
</protein>